<dbReference type="FunFam" id="3.20.20.100:FF:000004">
    <property type="entry name" value="Oxidoreductase, aldo/keto reductase"/>
    <property type="match status" value="1"/>
</dbReference>
<evidence type="ECO:0000313" key="3">
    <source>
        <dbReference type="EMBL" id="AEH62180.1"/>
    </source>
</evidence>
<keyword evidence="1" id="KW-0560">Oxidoreductase</keyword>
<organism evidence="3 4">
    <name type="scientific">Zymomonas mobilis subsp. mobilis (strain ATCC 10988 / DSM 424 / LMG 404 / NCIMB 8938 / NRRL B-806 / ZM1)</name>
    <dbReference type="NCBI Taxonomy" id="555217"/>
    <lineage>
        <taxon>Bacteria</taxon>
        <taxon>Pseudomonadati</taxon>
        <taxon>Pseudomonadota</taxon>
        <taxon>Alphaproteobacteria</taxon>
        <taxon>Sphingomonadales</taxon>
        <taxon>Zymomonadaceae</taxon>
        <taxon>Zymomonas</taxon>
    </lineage>
</organism>
<dbReference type="Proteomes" id="UP000001494">
    <property type="component" value="Chromosome"/>
</dbReference>
<dbReference type="EMBL" id="CP002850">
    <property type="protein sequence ID" value="AEH62180.1"/>
    <property type="molecule type" value="Genomic_DNA"/>
</dbReference>
<gene>
    <name evidence="3" type="ordered locus">Zmob_0330</name>
</gene>
<reference evidence="3 4" key="1">
    <citation type="journal article" date="2011" name="J. Bacteriol.">
        <title>Genome sequence of the ethanol-producing Zymomonas mobilis subsp. mobilis lectotype strain ATCC 10988.</title>
        <authorList>
            <person name="Pappas K.M."/>
            <person name="Kouvelis V.N."/>
            <person name="Saunders E."/>
            <person name="Brettin T.S."/>
            <person name="Bruce D."/>
            <person name="Detter C."/>
            <person name="Balakireva M."/>
            <person name="Han C.S."/>
            <person name="Savvakis G."/>
            <person name="Kyrpides N.C."/>
            <person name="Typas M.A."/>
        </authorList>
    </citation>
    <scope>NUCLEOTIDE SEQUENCE [LARGE SCALE GENOMIC DNA]</scope>
    <source>
        <strain evidence="4">ATCC 10988 / DSM 424 / CCUG 17860 / LMG 404 / NCIMB 8938 / NRRL B-806 / ZM1</strain>
    </source>
</reference>
<dbReference type="RefSeq" id="WP_011240829.1">
    <property type="nucleotide sequence ID" value="NC_017262.1"/>
</dbReference>
<feature type="domain" description="NADP-dependent oxidoreductase" evidence="2">
    <location>
        <begin position="26"/>
        <end position="320"/>
    </location>
</feature>
<dbReference type="InterPro" id="IPR036812">
    <property type="entry name" value="NAD(P)_OxRdtase_dom_sf"/>
</dbReference>
<sequence length="340" mass="38144">MNTSTQKPAHFDKISIKGIDKSATRVALGTWAIGGWMWGGTDDDASIKTIHRAIDLGINIIDTAPAYGRGHAEEVVGKAIKGQRDNLIIATKVGLDWTLTPDQSMRRNSSASRIKKEIEDSLRRLGTDYIDLYQVHWPDPLVPIEETATILEALRKEGKIRSIGVSNYSVQQMDEFKKYAELAVSQSPYNLFEREIDKDILPYAKKNDLVVLGYGALCRGLLSGRMTADRAFTGDDLRKTDPKFQKPRFEHYLAAVEELKKLAKEHYNKSVLALAIRWMLEQGPTLALWGARKPEQIDGIDEVFGWQISDEDLKQIDAILAKNIPNPIGAEFMAPPPRDK</sequence>
<dbReference type="eggNOG" id="COG0667">
    <property type="taxonomic scope" value="Bacteria"/>
</dbReference>
<dbReference type="PROSITE" id="PS00062">
    <property type="entry name" value="ALDOKETO_REDUCTASE_2"/>
    <property type="match status" value="1"/>
</dbReference>
<dbReference type="InterPro" id="IPR023210">
    <property type="entry name" value="NADP_OxRdtase_dom"/>
</dbReference>
<dbReference type="KEGG" id="zmm:Zmob_0330"/>
<dbReference type="PANTHER" id="PTHR43364:SF4">
    <property type="entry name" value="NAD(P)-LINKED OXIDOREDUCTASE SUPERFAMILY PROTEIN"/>
    <property type="match status" value="1"/>
</dbReference>
<dbReference type="SMR" id="A0A0H3FWP2"/>
<evidence type="ECO:0000259" key="2">
    <source>
        <dbReference type="Pfam" id="PF00248"/>
    </source>
</evidence>
<dbReference type="InterPro" id="IPR020471">
    <property type="entry name" value="AKR"/>
</dbReference>
<evidence type="ECO:0000256" key="1">
    <source>
        <dbReference type="ARBA" id="ARBA00023002"/>
    </source>
</evidence>
<dbReference type="CDD" id="cd19148">
    <property type="entry name" value="AKR_AKR11B1"/>
    <property type="match status" value="1"/>
</dbReference>
<protein>
    <submittedName>
        <fullName evidence="3">Aldo/keto reductase</fullName>
    </submittedName>
</protein>
<dbReference type="OrthoDB" id="7181835at2"/>
<dbReference type="InterPro" id="IPR018170">
    <property type="entry name" value="Aldo/ket_reductase_CS"/>
</dbReference>
<dbReference type="HOGENOM" id="CLU_023205_2_3_5"/>
<accession>A0A0H3FWP2</accession>
<dbReference type="InterPro" id="IPR050523">
    <property type="entry name" value="AKR_Detox_Biosynth"/>
</dbReference>
<evidence type="ECO:0000313" key="4">
    <source>
        <dbReference type="Proteomes" id="UP000001494"/>
    </source>
</evidence>
<dbReference type="Pfam" id="PF00248">
    <property type="entry name" value="Aldo_ket_red"/>
    <property type="match status" value="1"/>
</dbReference>
<proteinExistence type="predicted"/>
<dbReference type="SUPFAM" id="SSF51430">
    <property type="entry name" value="NAD(P)-linked oxidoreductase"/>
    <property type="match status" value="1"/>
</dbReference>
<dbReference type="AlphaFoldDB" id="A0A0H3FWP2"/>
<dbReference type="GO" id="GO:0016491">
    <property type="term" value="F:oxidoreductase activity"/>
    <property type="evidence" value="ECO:0007669"/>
    <property type="project" value="UniProtKB-KW"/>
</dbReference>
<dbReference type="PRINTS" id="PR00069">
    <property type="entry name" value="ALDKETRDTASE"/>
</dbReference>
<name>A0A0H3FWP2_ZYMMA</name>
<dbReference type="PANTHER" id="PTHR43364">
    <property type="entry name" value="NADH-SPECIFIC METHYLGLYOXAL REDUCTASE-RELATED"/>
    <property type="match status" value="1"/>
</dbReference>
<dbReference type="GO" id="GO:0005829">
    <property type="term" value="C:cytosol"/>
    <property type="evidence" value="ECO:0007669"/>
    <property type="project" value="UniProtKB-ARBA"/>
</dbReference>
<dbReference type="Gene3D" id="3.20.20.100">
    <property type="entry name" value="NADP-dependent oxidoreductase domain"/>
    <property type="match status" value="1"/>
</dbReference>